<proteinExistence type="predicted"/>
<organism evidence="2 3">
    <name type="scientific">Desmospora activa DSM 45169</name>
    <dbReference type="NCBI Taxonomy" id="1121389"/>
    <lineage>
        <taxon>Bacteria</taxon>
        <taxon>Bacillati</taxon>
        <taxon>Bacillota</taxon>
        <taxon>Bacilli</taxon>
        <taxon>Bacillales</taxon>
        <taxon>Thermoactinomycetaceae</taxon>
        <taxon>Desmospora</taxon>
    </lineage>
</organism>
<evidence type="ECO:0000256" key="1">
    <source>
        <dbReference type="SAM" id="Phobius"/>
    </source>
</evidence>
<keyword evidence="1" id="KW-0812">Transmembrane</keyword>
<gene>
    <name evidence="2" type="ORF">C8J48_1257</name>
</gene>
<feature type="transmembrane region" description="Helical" evidence="1">
    <location>
        <begin position="28"/>
        <end position="48"/>
    </location>
</feature>
<keyword evidence="1" id="KW-0472">Membrane</keyword>
<reference evidence="2 3" key="1">
    <citation type="submission" date="2018-04" db="EMBL/GenBank/DDBJ databases">
        <title>Genomic Encyclopedia of Archaeal and Bacterial Type Strains, Phase II (KMG-II): from individual species to whole genera.</title>
        <authorList>
            <person name="Goeker M."/>
        </authorList>
    </citation>
    <scope>NUCLEOTIDE SEQUENCE [LARGE SCALE GENOMIC DNA]</scope>
    <source>
        <strain evidence="2 3">DSM 45169</strain>
    </source>
</reference>
<keyword evidence="1" id="KW-1133">Transmembrane helix</keyword>
<sequence>MDALISIMLLLIANFIMAWTRQLSRGWIRVLLMTVAILLLLPAVLFGIRALL</sequence>
<accession>A0A2T4Z9W4</accession>
<dbReference type="Proteomes" id="UP000241639">
    <property type="component" value="Unassembled WGS sequence"/>
</dbReference>
<keyword evidence="3" id="KW-1185">Reference proteome</keyword>
<comment type="caution">
    <text evidence="2">The sequence shown here is derived from an EMBL/GenBank/DDBJ whole genome shotgun (WGS) entry which is preliminary data.</text>
</comment>
<dbReference type="AlphaFoldDB" id="A0A2T4Z9W4"/>
<evidence type="ECO:0000313" key="3">
    <source>
        <dbReference type="Proteomes" id="UP000241639"/>
    </source>
</evidence>
<name>A0A2T4Z9W4_9BACL</name>
<protein>
    <submittedName>
        <fullName evidence="2">Uncharacterized protein</fullName>
    </submittedName>
</protein>
<dbReference type="EMBL" id="PZZP01000001">
    <property type="protein sequence ID" value="PTM58670.1"/>
    <property type="molecule type" value="Genomic_DNA"/>
</dbReference>
<evidence type="ECO:0000313" key="2">
    <source>
        <dbReference type="EMBL" id="PTM58670.1"/>
    </source>
</evidence>